<evidence type="ECO:0000256" key="3">
    <source>
        <dbReference type="ARBA" id="ARBA00022801"/>
    </source>
</evidence>
<keyword evidence="4" id="KW-0788">Thiol protease</keyword>
<dbReference type="Pfam" id="PF00648">
    <property type="entry name" value="Peptidase_C2"/>
    <property type="match status" value="1"/>
</dbReference>
<gene>
    <name evidence="9" type="ORF">CI109_101156</name>
</gene>
<evidence type="ECO:0000313" key="10">
    <source>
        <dbReference type="Proteomes" id="UP000322225"/>
    </source>
</evidence>
<keyword evidence="10" id="KW-1185">Reference proteome</keyword>
<dbReference type="Gene3D" id="2.60.120.380">
    <property type="match status" value="3"/>
</dbReference>
<evidence type="ECO:0000256" key="5">
    <source>
        <dbReference type="PIRSR" id="PIRSR622684-1"/>
    </source>
</evidence>
<dbReference type="AlphaFoldDB" id="A0AAJ8LG38"/>
<dbReference type="InterPro" id="IPR036213">
    <property type="entry name" value="Calpain_III_sf"/>
</dbReference>
<dbReference type="Pfam" id="PF01067">
    <property type="entry name" value="Calpain_III"/>
    <property type="match status" value="1"/>
</dbReference>
<evidence type="ECO:0000313" key="9">
    <source>
        <dbReference type="EMBL" id="WWD16725.1"/>
    </source>
</evidence>
<dbReference type="GO" id="GO:0004198">
    <property type="term" value="F:calcium-dependent cysteine-type endopeptidase activity"/>
    <property type="evidence" value="ECO:0007669"/>
    <property type="project" value="InterPro"/>
</dbReference>
<dbReference type="SUPFAM" id="SSF49758">
    <property type="entry name" value="Calpain large subunit, middle domain (domain III)"/>
    <property type="match status" value="3"/>
</dbReference>
<dbReference type="PANTHER" id="PTHR46143">
    <property type="entry name" value="CALPAIN-7"/>
    <property type="match status" value="1"/>
</dbReference>
<evidence type="ECO:0000256" key="6">
    <source>
        <dbReference type="PROSITE-ProRule" id="PRU00239"/>
    </source>
</evidence>
<evidence type="ECO:0000256" key="2">
    <source>
        <dbReference type="ARBA" id="ARBA00022670"/>
    </source>
</evidence>
<reference evidence="9" key="1">
    <citation type="submission" date="2017-08" db="EMBL/GenBank/DDBJ databases">
        <authorList>
            <person name="Cuomo C."/>
            <person name="Billmyre B."/>
            <person name="Heitman J."/>
        </authorList>
    </citation>
    <scope>NUCLEOTIDE SEQUENCE</scope>
    <source>
        <strain evidence="9">CBS 12478</strain>
    </source>
</reference>
<dbReference type="PANTHER" id="PTHR46143:SF1">
    <property type="entry name" value="CALPAIN-7"/>
    <property type="match status" value="1"/>
</dbReference>
<dbReference type="GeneID" id="43586925"/>
<reference evidence="9" key="2">
    <citation type="submission" date="2024-01" db="EMBL/GenBank/DDBJ databases">
        <title>Comparative genomics of Cryptococcus and Kwoniella reveals pathogenesis evolution and contrasting modes of karyotype evolution via chromosome fusion or intercentromeric recombination.</title>
        <authorList>
            <person name="Coelho M.A."/>
            <person name="David-Palma M."/>
            <person name="Shea T."/>
            <person name="Bowers K."/>
            <person name="McGinley-Smith S."/>
            <person name="Mohammad A.W."/>
            <person name="Gnirke A."/>
            <person name="Yurkov A.M."/>
            <person name="Nowrousian M."/>
            <person name="Sun S."/>
            <person name="Cuomo C.A."/>
            <person name="Heitman J."/>
        </authorList>
    </citation>
    <scope>NUCLEOTIDE SEQUENCE</scope>
    <source>
        <strain evidence="9">CBS 12478</strain>
    </source>
</reference>
<organism evidence="9 10">
    <name type="scientific">Kwoniella shandongensis</name>
    <dbReference type="NCBI Taxonomy" id="1734106"/>
    <lineage>
        <taxon>Eukaryota</taxon>
        <taxon>Fungi</taxon>
        <taxon>Dikarya</taxon>
        <taxon>Basidiomycota</taxon>
        <taxon>Agaricomycotina</taxon>
        <taxon>Tremellomycetes</taxon>
        <taxon>Tremellales</taxon>
        <taxon>Cryptococcaceae</taxon>
        <taxon>Kwoniella</taxon>
    </lineage>
</organism>
<dbReference type="InterPro" id="IPR038765">
    <property type="entry name" value="Papain-like_cys_pep_sf"/>
</dbReference>
<evidence type="ECO:0000259" key="8">
    <source>
        <dbReference type="PROSITE" id="PS50203"/>
    </source>
</evidence>
<comment type="caution">
    <text evidence="6">Lacks conserved residue(s) required for the propagation of feature annotation.</text>
</comment>
<dbReference type="Proteomes" id="UP000322225">
    <property type="component" value="Chromosome 2"/>
</dbReference>
<evidence type="ECO:0000256" key="4">
    <source>
        <dbReference type="ARBA" id="ARBA00022807"/>
    </source>
</evidence>
<dbReference type="InterPro" id="IPR001300">
    <property type="entry name" value="Peptidase_C2_calpain_cat"/>
</dbReference>
<dbReference type="EMBL" id="CP144052">
    <property type="protein sequence ID" value="WWD16725.1"/>
    <property type="molecule type" value="Genomic_DNA"/>
</dbReference>
<dbReference type="SUPFAM" id="SSF54001">
    <property type="entry name" value="Cysteine proteinases"/>
    <property type="match status" value="1"/>
</dbReference>
<dbReference type="InterPro" id="IPR022684">
    <property type="entry name" value="Calpain_cysteine_protease"/>
</dbReference>
<evidence type="ECO:0000256" key="1">
    <source>
        <dbReference type="ARBA" id="ARBA00010193"/>
    </source>
</evidence>
<dbReference type="InterPro" id="IPR051297">
    <property type="entry name" value="PalB/RIM13"/>
</dbReference>
<feature type="active site" evidence="5">
    <location>
        <position position="185"/>
    </location>
</feature>
<dbReference type="PROSITE" id="PS50203">
    <property type="entry name" value="CALPAIN_CAT"/>
    <property type="match status" value="1"/>
</dbReference>
<proteinExistence type="inferred from homology"/>
<feature type="region of interest" description="Disordered" evidence="7">
    <location>
        <begin position="257"/>
        <end position="278"/>
    </location>
</feature>
<sequence>MAFRTYQEGLKLATDHANKAISIESSLGTISISTSPLPTLQRAFTTYISAAETYSHLLSSKLVPSTEIPTIKKRWRLVLDRAEKIKSRVEQLGGQVGKAEVGDAGEEAAILRRGGKVNGLDLPFWVEPKESWFVGEHEYRDEVQPELAEEQIKAQAEWRELPVDTWDQNSEEDGFSMRQGPIGDCSVVVAIGVKLQHNKDFGTKFGWQHLYPQNSNGRPRRSENGKHVLKFMLNGAWRSVVFDALLPHSRIDNTPLYTTSLPTRSSSSSSASSSSQDTIGTPWVPLVLKGYIKVQGGYSFRGSNPAPDLYAITGWIPERVGLREGFQREKEWNRIYSAWKRGDVVVSLGTGERVCEGLVRLHAYGVVGMREKDGERILDITDPGATAFTMAWDQVCAEFEALHLNWDPNLNPVVATRHWSWPKPVTAGGESDALISNPQYRLLVSCPPEPLPEIWIMLSQHITSSDRPLEDIALHVFEEHGRTCLRTVKESVQPKRADQANPYANSVHVLVRHQLRRPNSTFLVIPARDRGNFQTSFTLNVYAPKGTSLNLERIATSLPFSTTVSGQLTSRNAGGHPGWPTTMINPQYKVVIAPPIRGGSTHVRMTLQGDTNTAWNAKLLWGKGEQVFDITEGLVRGDTGSYSYGMAYCDMPDMNPGTYTIIVSAFDPGQTGAYSLTLESTAAVTVSQIPAEGSGMFNRMLKGTWNENTAGGRPSTGRYQQNPKVEVILPKPGYVLSRLYLPQPSPTPINLTMFKRGTKGTLGEQVATTGPYEDCLTGVSTGRVKLDSGIYVFVPSTYEGTKGEWVMKIWSDVAISAEVVS</sequence>
<evidence type="ECO:0000256" key="7">
    <source>
        <dbReference type="SAM" id="MobiDB-lite"/>
    </source>
</evidence>
<keyword evidence="3" id="KW-0378">Hydrolase</keyword>
<comment type="similarity">
    <text evidence="1">Belongs to the peptidase C2 family. PalB/RIM13 subfamily.</text>
</comment>
<dbReference type="KEGG" id="ksn:43586925"/>
<dbReference type="InterPro" id="IPR022682">
    <property type="entry name" value="Calpain_domain_III"/>
</dbReference>
<feature type="domain" description="Calpain catalytic" evidence="8">
    <location>
        <begin position="175"/>
        <end position="420"/>
    </location>
</feature>
<name>A0AAJ8LG38_9TREE</name>
<keyword evidence="2" id="KW-0645">Protease</keyword>
<protein>
    <recommendedName>
        <fullName evidence="8">Calpain catalytic domain-containing protein</fullName>
    </recommendedName>
</protein>
<dbReference type="GO" id="GO:0006508">
    <property type="term" value="P:proteolysis"/>
    <property type="evidence" value="ECO:0007669"/>
    <property type="project" value="UniProtKB-KW"/>
</dbReference>
<feature type="compositionally biased region" description="Low complexity" evidence="7">
    <location>
        <begin position="265"/>
        <end position="275"/>
    </location>
</feature>
<dbReference type="SMART" id="SM00230">
    <property type="entry name" value="CysPc"/>
    <property type="match status" value="1"/>
</dbReference>
<accession>A0AAJ8LG38</accession>
<feature type="active site" evidence="5">
    <location>
        <position position="362"/>
    </location>
</feature>
<dbReference type="RefSeq" id="XP_065822983.1">
    <property type="nucleotide sequence ID" value="XM_065966911.1"/>
</dbReference>
<dbReference type="PRINTS" id="PR00704">
    <property type="entry name" value="CALPAIN"/>
</dbReference>